<evidence type="ECO:0000259" key="8">
    <source>
        <dbReference type="Pfam" id="PF13567"/>
    </source>
</evidence>
<dbReference type="PANTHER" id="PTHR30619:SF1">
    <property type="entry name" value="RECOMBINATION PROTEIN 2"/>
    <property type="match status" value="1"/>
</dbReference>
<evidence type="ECO:0000256" key="6">
    <source>
        <dbReference type="SAM" id="Phobius"/>
    </source>
</evidence>
<keyword evidence="4 6" id="KW-1133">Transmembrane helix</keyword>
<comment type="subcellular location">
    <subcellularLocation>
        <location evidence="1">Cell membrane</location>
        <topology evidence="1">Multi-pass membrane protein</topology>
    </subcellularLocation>
</comment>
<dbReference type="InterPro" id="IPR052159">
    <property type="entry name" value="Competence_DNA_uptake"/>
</dbReference>
<dbReference type="STRING" id="477680.SAMN05421788_101769"/>
<evidence type="ECO:0000256" key="5">
    <source>
        <dbReference type="ARBA" id="ARBA00023136"/>
    </source>
</evidence>
<feature type="domain" description="DUF4131" evidence="8">
    <location>
        <begin position="40"/>
        <end position="197"/>
    </location>
</feature>
<evidence type="ECO:0000313" key="9">
    <source>
        <dbReference type="EMBL" id="SIS71244.1"/>
    </source>
</evidence>
<feature type="transmembrane region" description="Helical" evidence="6">
    <location>
        <begin position="64"/>
        <end position="84"/>
    </location>
</feature>
<dbReference type="AlphaFoldDB" id="A0A173MPE0"/>
<evidence type="ECO:0000256" key="4">
    <source>
        <dbReference type="ARBA" id="ARBA00022989"/>
    </source>
</evidence>
<protein>
    <submittedName>
        <fullName evidence="9">Competence protein ComEC</fullName>
    </submittedName>
</protein>
<dbReference type="OrthoDB" id="9761531at2"/>
<dbReference type="NCBIfam" id="TIGR00360">
    <property type="entry name" value="ComEC_N-term"/>
    <property type="match status" value="1"/>
</dbReference>
<feature type="transmembrane region" description="Helical" evidence="6">
    <location>
        <begin position="342"/>
        <end position="361"/>
    </location>
</feature>
<dbReference type="Pfam" id="PF13567">
    <property type="entry name" value="DUF4131"/>
    <property type="match status" value="1"/>
</dbReference>
<feature type="transmembrane region" description="Helical" evidence="6">
    <location>
        <begin position="12"/>
        <end position="30"/>
    </location>
</feature>
<keyword evidence="2" id="KW-1003">Cell membrane</keyword>
<feature type="domain" description="ComEC/Rec2-related protein" evidence="7">
    <location>
        <begin position="242"/>
        <end position="506"/>
    </location>
</feature>
<dbReference type="InterPro" id="IPR004477">
    <property type="entry name" value="ComEC_N"/>
</dbReference>
<dbReference type="EMBL" id="FTOR01000001">
    <property type="protein sequence ID" value="SIS71244.1"/>
    <property type="molecule type" value="Genomic_DNA"/>
</dbReference>
<feature type="transmembrane region" description="Helical" evidence="6">
    <location>
        <begin position="367"/>
        <end position="383"/>
    </location>
</feature>
<evidence type="ECO:0000256" key="1">
    <source>
        <dbReference type="ARBA" id="ARBA00004651"/>
    </source>
</evidence>
<feature type="transmembrane region" description="Helical" evidence="6">
    <location>
        <begin position="424"/>
        <end position="448"/>
    </location>
</feature>
<dbReference type="GO" id="GO:0005886">
    <property type="term" value="C:plasma membrane"/>
    <property type="evidence" value="ECO:0007669"/>
    <property type="project" value="UniProtKB-SubCell"/>
</dbReference>
<dbReference type="RefSeq" id="WP_076375809.1">
    <property type="nucleotide sequence ID" value="NZ_AP017422.1"/>
</dbReference>
<dbReference type="Proteomes" id="UP000186917">
    <property type="component" value="Unassembled WGS sequence"/>
</dbReference>
<accession>A0A173MPE0</accession>
<feature type="transmembrane region" description="Helical" evidence="6">
    <location>
        <begin position="516"/>
        <end position="533"/>
    </location>
</feature>
<dbReference type="InterPro" id="IPR025405">
    <property type="entry name" value="DUF4131"/>
</dbReference>
<name>A0A173MPE0_9BACT</name>
<feature type="transmembrane region" description="Helical" evidence="6">
    <location>
        <begin position="306"/>
        <end position="330"/>
    </location>
</feature>
<proteinExistence type="predicted"/>
<organism evidence="9 10">
    <name type="scientific">Filimonas lacunae</name>
    <dbReference type="NCBI Taxonomy" id="477680"/>
    <lineage>
        <taxon>Bacteria</taxon>
        <taxon>Pseudomonadati</taxon>
        <taxon>Bacteroidota</taxon>
        <taxon>Chitinophagia</taxon>
        <taxon>Chitinophagales</taxon>
        <taxon>Chitinophagaceae</taxon>
        <taxon>Filimonas</taxon>
    </lineage>
</organism>
<reference evidence="10" key="1">
    <citation type="submission" date="2017-01" db="EMBL/GenBank/DDBJ databases">
        <authorList>
            <person name="Varghese N."/>
            <person name="Submissions S."/>
        </authorList>
    </citation>
    <scope>NUCLEOTIDE SEQUENCE [LARGE SCALE GENOMIC DNA]</scope>
    <source>
        <strain evidence="10">DSM 21054</strain>
    </source>
</reference>
<keyword evidence="10" id="KW-1185">Reference proteome</keyword>
<sequence>MNDVLVELRKIPFGRILLAFMAGIVFQFYIKASLLVLLPVAAVVAICLVVCLLLPAQYRYAIRWLQGGGILLAIAIAGCVVVWGQNIQQQRNWFGVRYQPGALLLAMVNEPPVSKPNSLKAVAVVNSIASDSVWQPATGKIILYFKKDSTATVPAYGTIILIHKTLQPIMGMGNPGGFNYARYCSMQQLYHQVYLQPEDYTVISNMGGSRWWKWLYTLRTSALAIIHRYIPDTQVAGIAAALLMGYRDELDKGLMQAYADTGVVHIIAISGMHLAMIYGMLVMVLAKAGNNGYLRWAKPLLALSVLWLFTLLSGAAPSIVRSAIMFTCIILGEAIGKKHRNINNLAASAFCLLVYDPLYLWDAGFQLSYAAVAGIMLFYRPLYHYIQTQNRLLDYIWQLTAVTLSAQVFTLPVILYYFHQFPVYFVITNMIVVPLSGIILYAEIFLIITAWCTPLATLCGAFITTCMIAMNAFIQHMQQLPCALISSIAFTGWQAALLVGIIVCASFGCWQRSARAWLAAAVLSSIMALIYAIDIIHTRQQQKLVVYNIPHMSAVELVCGNTGYWAGDSTLHTNSAVCNQYIKPTHMLWHVQQNCQVAALQPVALFTYAGKKIALANHKITAPAGNSPVNVDILIIGGTAGYDVKQLAAIFRAKQVVFDSSNPVWKIEKWKKDCDSLHLRFHSVPRDGAFVMEL</sequence>
<feature type="transmembrane region" description="Helical" evidence="6">
    <location>
        <begin position="262"/>
        <end position="286"/>
    </location>
</feature>
<feature type="transmembrane region" description="Helical" evidence="6">
    <location>
        <begin position="395"/>
        <end position="418"/>
    </location>
</feature>
<feature type="transmembrane region" description="Helical" evidence="6">
    <location>
        <begin position="455"/>
        <end position="477"/>
    </location>
</feature>
<evidence type="ECO:0000256" key="2">
    <source>
        <dbReference type="ARBA" id="ARBA00022475"/>
    </source>
</evidence>
<dbReference type="KEGG" id="fln:FLA_5377"/>
<evidence type="ECO:0000259" key="7">
    <source>
        <dbReference type="Pfam" id="PF03772"/>
    </source>
</evidence>
<feature type="transmembrane region" description="Helical" evidence="6">
    <location>
        <begin position="483"/>
        <end position="509"/>
    </location>
</feature>
<dbReference type="PANTHER" id="PTHR30619">
    <property type="entry name" value="DNA INTERNALIZATION/COMPETENCE PROTEIN COMEC/REC2"/>
    <property type="match status" value="1"/>
</dbReference>
<evidence type="ECO:0000256" key="3">
    <source>
        <dbReference type="ARBA" id="ARBA00022692"/>
    </source>
</evidence>
<evidence type="ECO:0000313" key="10">
    <source>
        <dbReference type="Proteomes" id="UP000186917"/>
    </source>
</evidence>
<feature type="transmembrane region" description="Helical" evidence="6">
    <location>
        <begin position="37"/>
        <end position="58"/>
    </location>
</feature>
<keyword evidence="5 6" id="KW-0472">Membrane</keyword>
<gene>
    <name evidence="9" type="ORF">SAMN05421788_101769</name>
</gene>
<dbReference type="Pfam" id="PF03772">
    <property type="entry name" value="Competence"/>
    <property type="match status" value="1"/>
</dbReference>
<keyword evidence="3 6" id="KW-0812">Transmembrane</keyword>